<proteinExistence type="predicted"/>
<comment type="caution">
    <text evidence="2">The sequence shown here is derived from an EMBL/GenBank/DDBJ whole genome shotgun (WGS) entry which is preliminary data.</text>
</comment>
<dbReference type="AlphaFoldDB" id="W7T258"/>
<accession>W7T258</accession>
<dbReference type="EMBL" id="AZIL01002766">
    <property type="protein sequence ID" value="EWM20842.1"/>
    <property type="molecule type" value="Genomic_DNA"/>
</dbReference>
<organism evidence="2 3">
    <name type="scientific">Nannochloropsis gaditana</name>
    <dbReference type="NCBI Taxonomy" id="72520"/>
    <lineage>
        <taxon>Eukaryota</taxon>
        <taxon>Sar</taxon>
        <taxon>Stramenopiles</taxon>
        <taxon>Ochrophyta</taxon>
        <taxon>Eustigmatophyceae</taxon>
        <taxon>Eustigmatales</taxon>
        <taxon>Monodopsidaceae</taxon>
        <taxon>Nannochloropsis</taxon>
    </lineage>
</organism>
<sequence>MGAEEGGKPVHGTPPVDGNTAVGATVGYDGHNESRHQASLPGLPARQVPSGREERKEGMKAESTLGNRDVLVCSEMLGEAEPYGWNGGRGGGREEGREGCRPSGGGEGGREGGKEGGQHVSLW</sequence>
<feature type="region of interest" description="Disordered" evidence="1">
    <location>
        <begin position="1"/>
        <end position="67"/>
    </location>
</feature>
<feature type="non-terminal residue" evidence="2">
    <location>
        <position position="123"/>
    </location>
</feature>
<feature type="compositionally biased region" description="Basic and acidic residues" evidence="1">
    <location>
        <begin position="91"/>
        <end position="100"/>
    </location>
</feature>
<reference evidence="2 3" key="1">
    <citation type="journal article" date="2014" name="Mol. Plant">
        <title>Chromosome Scale Genome Assembly and Transcriptome Profiling of Nannochloropsis gaditana in Nitrogen Depletion.</title>
        <authorList>
            <person name="Corteggiani Carpinelli E."/>
            <person name="Telatin A."/>
            <person name="Vitulo N."/>
            <person name="Forcato C."/>
            <person name="D'Angelo M."/>
            <person name="Schiavon R."/>
            <person name="Vezzi A."/>
            <person name="Giacometti G.M."/>
            <person name="Morosinotto T."/>
            <person name="Valle G."/>
        </authorList>
    </citation>
    <scope>NUCLEOTIDE SEQUENCE [LARGE SCALE GENOMIC DNA]</scope>
    <source>
        <strain evidence="2 3">B-31</strain>
    </source>
</reference>
<feature type="region of interest" description="Disordered" evidence="1">
    <location>
        <begin position="80"/>
        <end position="123"/>
    </location>
</feature>
<gene>
    <name evidence="2" type="ORF">Naga_101681g2</name>
</gene>
<dbReference type="Proteomes" id="UP000019335">
    <property type="component" value="Unassembled WGS sequence"/>
</dbReference>
<feature type="compositionally biased region" description="Basic and acidic residues" evidence="1">
    <location>
        <begin position="51"/>
        <end position="60"/>
    </location>
</feature>
<evidence type="ECO:0000313" key="2">
    <source>
        <dbReference type="EMBL" id="EWM20842.1"/>
    </source>
</evidence>
<feature type="compositionally biased region" description="Basic and acidic residues" evidence="1">
    <location>
        <begin position="108"/>
        <end position="117"/>
    </location>
</feature>
<protein>
    <submittedName>
        <fullName evidence="2">Uncharacterized protein</fullName>
    </submittedName>
</protein>
<evidence type="ECO:0000313" key="3">
    <source>
        <dbReference type="Proteomes" id="UP000019335"/>
    </source>
</evidence>
<dbReference type="OrthoDB" id="10502006at2759"/>
<keyword evidence="3" id="KW-1185">Reference proteome</keyword>
<name>W7T258_9STRA</name>
<evidence type="ECO:0000256" key="1">
    <source>
        <dbReference type="SAM" id="MobiDB-lite"/>
    </source>
</evidence>